<keyword evidence="4 12" id="KW-0597">Phosphoprotein</keyword>
<dbReference type="Pfam" id="PF08447">
    <property type="entry name" value="PAS_3"/>
    <property type="match status" value="3"/>
</dbReference>
<feature type="domain" description="PAC" evidence="17">
    <location>
        <begin position="554"/>
        <end position="606"/>
    </location>
</feature>
<evidence type="ECO:0000256" key="1">
    <source>
        <dbReference type="ARBA" id="ARBA00000085"/>
    </source>
</evidence>
<dbReference type="InterPro" id="IPR013767">
    <property type="entry name" value="PAS_fold"/>
</dbReference>
<keyword evidence="9" id="KW-0902">Two-component regulatory system</keyword>
<feature type="domain" description="Response regulatory" evidence="15">
    <location>
        <begin position="1123"/>
        <end position="1240"/>
    </location>
</feature>
<dbReference type="SMART" id="SM00387">
    <property type="entry name" value="HATPase_c"/>
    <property type="match status" value="1"/>
</dbReference>
<dbReference type="PANTHER" id="PTHR43047">
    <property type="entry name" value="TWO-COMPONENT HISTIDINE PROTEIN KINASE"/>
    <property type="match status" value="1"/>
</dbReference>
<feature type="domain" description="PAS" evidence="16">
    <location>
        <begin position="355"/>
        <end position="425"/>
    </location>
</feature>
<dbReference type="InterPro" id="IPR011006">
    <property type="entry name" value="CheY-like_superfamily"/>
</dbReference>
<dbReference type="SMART" id="SM00065">
    <property type="entry name" value="GAF"/>
    <property type="match status" value="1"/>
</dbReference>
<dbReference type="InterPro" id="IPR000014">
    <property type="entry name" value="PAS"/>
</dbReference>
<dbReference type="EMBL" id="FMZX01000038">
    <property type="protein sequence ID" value="SDE45214.1"/>
    <property type="molecule type" value="Genomic_DNA"/>
</dbReference>
<feature type="modified residue" description="4-aspartylphosphate" evidence="12">
    <location>
        <position position="1172"/>
    </location>
</feature>
<dbReference type="SUPFAM" id="SSF52172">
    <property type="entry name" value="CheY-like"/>
    <property type="match status" value="2"/>
</dbReference>
<comment type="catalytic activity">
    <reaction evidence="1">
        <text>ATP + protein L-histidine = ADP + protein N-phospho-L-histidine.</text>
        <dbReference type="EC" id="2.7.13.3"/>
    </reaction>
</comment>
<feature type="domain" description="Response regulatory" evidence="15">
    <location>
        <begin position="1003"/>
        <end position="1116"/>
    </location>
</feature>
<dbReference type="InterPro" id="IPR001789">
    <property type="entry name" value="Sig_transdc_resp-reg_receiver"/>
</dbReference>
<evidence type="ECO:0000256" key="11">
    <source>
        <dbReference type="ARBA" id="ARBA00023306"/>
    </source>
</evidence>
<dbReference type="PROSITE" id="PS50112">
    <property type="entry name" value="PAS"/>
    <property type="match status" value="4"/>
</dbReference>
<dbReference type="CDD" id="cd00130">
    <property type="entry name" value="PAS"/>
    <property type="match status" value="4"/>
</dbReference>
<evidence type="ECO:0000259" key="14">
    <source>
        <dbReference type="PROSITE" id="PS50109"/>
    </source>
</evidence>
<dbReference type="AlphaFoldDB" id="A0A1G7D0I8"/>
<feature type="region of interest" description="Disordered" evidence="13">
    <location>
        <begin position="32"/>
        <end position="54"/>
    </location>
</feature>
<evidence type="ECO:0000256" key="7">
    <source>
        <dbReference type="ARBA" id="ARBA00022777"/>
    </source>
</evidence>
<keyword evidence="10" id="KW-0472">Membrane</keyword>
<organism evidence="18 19">
    <name type="scientific">Belnapia rosea</name>
    <dbReference type="NCBI Taxonomy" id="938405"/>
    <lineage>
        <taxon>Bacteria</taxon>
        <taxon>Pseudomonadati</taxon>
        <taxon>Pseudomonadota</taxon>
        <taxon>Alphaproteobacteria</taxon>
        <taxon>Acetobacterales</taxon>
        <taxon>Roseomonadaceae</taxon>
        <taxon>Belnapia</taxon>
    </lineage>
</organism>
<dbReference type="PRINTS" id="PR00344">
    <property type="entry name" value="BCTRLSENSOR"/>
</dbReference>
<feature type="domain" description="PAC" evidence="17">
    <location>
        <begin position="682"/>
        <end position="735"/>
    </location>
</feature>
<dbReference type="SUPFAM" id="SSF55874">
    <property type="entry name" value="ATPase domain of HSP90 chaperone/DNA topoisomerase II/histidine kinase"/>
    <property type="match status" value="1"/>
</dbReference>
<keyword evidence="5" id="KW-0808">Transferase</keyword>
<feature type="compositionally biased region" description="Basic and acidic residues" evidence="13">
    <location>
        <begin position="1252"/>
        <end position="1262"/>
    </location>
</feature>
<protein>
    <recommendedName>
        <fullName evidence="3">histidine kinase</fullName>
        <ecNumber evidence="3">2.7.13.3</ecNumber>
    </recommendedName>
</protein>
<evidence type="ECO:0000313" key="19">
    <source>
        <dbReference type="Proteomes" id="UP000198925"/>
    </source>
</evidence>
<dbReference type="GO" id="GO:0005886">
    <property type="term" value="C:plasma membrane"/>
    <property type="evidence" value="ECO:0007669"/>
    <property type="project" value="TreeGrafter"/>
</dbReference>
<dbReference type="SMART" id="SM00448">
    <property type="entry name" value="REC"/>
    <property type="match status" value="2"/>
</dbReference>
<dbReference type="Pfam" id="PF02518">
    <property type="entry name" value="HATPase_c"/>
    <property type="match status" value="1"/>
</dbReference>
<comment type="subcellular location">
    <subcellularLocation>
        <location evidence="2">Membrane</location>
    </subcellularLocation>
</comment>
<dbReference type="NCBIfam" id="TIGR00229">
    <property type="entry name" value="sensory_box"/>
    <property type="match status" value="4"/>
</dbReference>
<dbReference type="Gene3D" id="3.30.450.40">
    <property type="match status" value="1"/>
</dbReference>
<dbReference type="Gene3D" id="2.10.70.100">
    <property type="match status" value="1"/>
</dbReference>
<evidence type="ECO:0000256" key="13">
    <source>
        <dbReference type="SAM" id="MobiDB-lite"/>
    </source>
</evidence>
<dbReference type="SMART" id="SM00388">
    <property type="entry name" value="HisKA"/>
    <property type="match status" value="1"/>
</dbReference>
<dbReference type="PROSITE" id="PS50113">
    <property type="entry name" value="PAC"/>
    <property type="match status" value="3"/>
</dbReference>
<evidence type="ECO:0000259" key="17">
    <source>
        <dbReference type="PROSITE" id="PS50113"/>
    </source>
</evidence>
<evidence type="ECO:0000259" key="15">
    <source>
        <dbReference type="PROSITE" id="PS50110"/>
    </source>
</evidence>
<evidence type="ECO:0000256" key="2">
    <source>
        <dbReference type="ARBA" id="ARBA00004370"/>
    </source>
</evidence>
<dbReference type="CDD" id="cd00156">
    <property type="entry name" value="REC"/>
    <property type="match status" value="1"/>
</dbReference>
<feature type="domain" description="PAC" evidence="17">
    <location>
        <begin position="428"/>
        <end position="480"/>
    </location>
</feature>
<dbReference type="SUPFAM" id="SSF55785">
    <property type="entry name" value="PYP-like sensor domain (PAS domain)"/>
    <property type="match status" value="4"/>
</dbReference>
<dbReference type="GO" id="GO:0000155">
    <property type="term" value="F:phosphorelay sensor kinase activity"/>
    <property type="evidence" value="ECO:0007669"/>
    <property type="project" value="InterPro"/>
</dbReference>
<dbReference type="SUPFAM" id="SSF55781">
    <property type="entry name" value="GAF domain-like"/>
    <property type="match status" value="1"/>
</dbReference>
<evidence type="ECO:0000256" key="12">
    <source>
        <dbReference type="PROSITE-ProRule" id="PRU00169"/>
    </source>
</evidence>
<dbReference type="Proteomes" id="UP000198925">
    <property type="component" value="Unassembled WGS sequence"/>
</dbReference>
<feature type="compositionally biased region" description="Polar residues" evidence="13">
    <location>
        <begin position="35"/>
        <end position="47"/>
    </location>
</feature>
<dbReference type="InterPro" id="IPR005467">
    <property type="entry name" value="His_kinase_dom"/>
</dbReference>
<dbReference type="Gene3D" id="1.10.287.130">
    <property type="match status" value="1"/>
</dbReference>
<dbReference type="Pfam" id="PF00512">
    <property type="entry name" value="HisKA"/>
    <property type="match status" value="1"/>
</dbReference>
<dbReference type="InterPro" id="IPR003661">
    <property type="entry name" value="HisK_dim/P_dom"/>
</dbReference>
<proteinExistence type="predicted"/>
<evidence type="ECO:0000313" key="18">
    <source>
        <dbReference type="EMBL" id="SDE45214.1"/>
    </source>
</evidence>
<dbReference type="Pfam" id="PF00072">
    <property type="entry name" value="Response_reg"/>
    <property type="match status" value="2"/>
</dbReference>
<dbReference type="InterPro" id="IPR001610">
    <property type="entry name" value="PAC"/>
</dbReference>
<dbReference type="CDD" id="cd16922">
    <property type="entry name" value="HATPase_EvgS-ArcB-TorS-like"/>
    <property type="match status" value="1"/>
</dbReference>
<dbReference type="FunFam" id="3.30.450.20:FF:000099">
    <property type="entry name" value="Sensory box sensor histidine kinase"/>
    <property type="match status" value="2"/>
</dbReference>
<keyword evidence="19" id="KW-1185">Reference proteome</keyword>
<dbReference type="InterPro" id="IPR003018">
    <property type="entry name" value="GAF"/>
</dbReference>
<feature type="domain" description="PAS" evidence="16">
    <location>
        <begin position="607"/>
        <end position="679"/>
    </location>
</feature>
<dbReference type="FunFam" id="3.30.565.10:FF:000010">
    <property type="entry name" value="Sensor histidine kinase RcsC"/>
    <property type="match status" value="1"/>
</dbReference>
<keyword evidence="8" id="KW-0067">ATP-binding</keyword>
<evidence type="ECO:0000256" key="4">
    <source>
        <dbReference type="ARBA" id="ARBA00022553"/>
    </source>
</evidence>
<dbReference type="Pfam" id="PF00989">
    <property type="entry name" value="PAS"/>
    <property type="match status" value="1"/>
</dbReference>
<dbReference type="InterPro" id="IPR004358">
    <property type="entry name" value="Sig_transdc_His_kin-like_C"/>
</dbReference>
<evidence type="ECO:0000256" key="9">
    <source>
        <dbReference type="ARBA" id="ARBA00023012"/>
    </source>
</evidence>
<dbReference type="Gene3D" id="3.40.50.2300">
    <property type="match status" value="2"/>
</dbReference>
<dbReference type="InterPro" id="IPR029016">
    <property type="entry name" value="GAF-like_dom_sf"/>
</dbReference>
<dbReference type="SMART" id="SM00086">
    <property type="entry name" value="PAC"/>
    <property type="match status" value="4"/>
</dbReference>
<keyword evidence="6" id="KW-0547">Nucleotide-binding</keyword>
<name>A0A1G7D0I8_9PROT</name>
<dbReference type="PANTHER" id="PTHR43047:SF72">
    <property type="entry name" value="OSMOSENSING HISTIDINE PROTEIN KINASE SLN1"/>
    <property type="match status" value="1"/>
</dbReference>
<dbReference type="GO" id="GO:0005524">
    <property type="term" value="F:ATP binding"/>
    <property type="evidence" value="ECO:0007669"/>
    <property type="project" value="UniProtKB-KW"/>
</dbReference>
<feature type="modified residue" description="4-aspartylphosphate" evidence="12">
    <location>
        <position position="1052"/>
    </location>
</feature>
<dbReference type="SMART" id="SM00091">
    <property type="entry name" value="PAS"/>
    <property type="match status" value="4"/>
</dbReference>
<dbReference type="InterPro" id="IPR013655">
    <property type="entry name" value="PAS_fold_3"/>
</dbReference>
<dbReference type="FunFam" id="1.10.287.130:FF:000038">
    <property type="entry name" value="Sensory transduction histidine kinase"/>
    <property type="match status" value="1"/>
</dbReference>
<dbReference type="SUPFAM" id="SSF47384">
    <property type="entry name" value="Homodimeric domain of signal transducing histidine kinase"/>
    <property type="match status" value="1"/>
</dbReference>
<dbReference type="EC" id="2.7.13.3" evidence="3"/>
<evidence type="ECO:0000256" key="8">
    <source>
        <dbReference type="ARBA" id="ARBA00022840"/>
    </source>
</evidence>
<evidence type="ECO:0000256" key="10">
    <source>
        <dbReference type="ARBA" id="ARBA00023136"/>
    </source>
</evidence>
<dbReference type="CDD" id="cd00082">
    <property type="entry name" value="HisKA"/>
    <property type="match status" value="1"/>
</dbReference>
<feature type="domain" description="Histidine kinase" evidence="14">
    <location>
        <begin position="753"/>
        <end position="980"/>
    </location>
</feature>
<evidence type="ECO:0000259" key="16">
    <source>
        <dbReference type="PROSITE" id="PS50112"/>
    </source>
</evidence>
<reference evidence="18 19" key="1">
    <citation type="submission" date="2016-10" db="EMBL/GenBank/DDBJ databases">
        <authorList>
            <person name="de Groot N.N."/>
        </authorList>
    </citation>
    <scope>NUCLEOTIDE SEQUENCE [LARGE SCALE GENOMIC DNA]</scope>
    <source>
        <strain evidence="18 19">CPCC 100156</strain>
    </source>
</reference>
<feature type="domain" description="PAS" evidence="16">
    <location>
        <begin position="481"/>
        <end position="551"/>
    </location>
</feature>
<feature type="region of interest" description="Disordered" evidence="13">
    <location>
        <begin position="1239"/>
        <end position="1262"/>
    </location>
</feature>
<dbReference type="PROSITE" id="PS50110">
    <property type="entry name" value="RESPONSE_REGULATORY"/>
    <property type="match status" value="2"/>
</dbReference>
<evidence type="ECO:0000256" key="6">
    <source>
        <dbReference type="ARBA" id="ARBA00022741"/>
    </source>
</evidence>
<dbReference type="InterPro" id="IPR036890">
    <property type="entry name" value="HATPase_C_sf"/>
</dbReference>
<sequence>MYGSDPGPASKQPSSLTYFSAELLSQLHEPAVNHENPSGTRPPNHTLQPEAPGGFGEIAQTALKAMEVGVYTVDHRGACSFVNEAALSVLGYGTADEVLGRNMHDLIHHTRADGTSYPQSECPLLDSITSGRAVRLANEMLWRKDGTFFVAEYSSAPIRRDGHVVGSVVTFRDQAERADVEARLAVQYSVGRVLAGDDSPEEALPKILQAIGTGLGWNMGVFWITEEAGGSLMPAATWRAPGVQAPALERQALTLRFRYGEGMPGRVWANGAPELVPDLAQEATIPRRAAAAQDGFRSAIGVPVKAGTTTLGVLEFLDREPIRLEDDLRNALASLGQQIGQFIRRRHAERALREREEHFRFMADSIPQLVWTAAPNGALDYVNARWIGYCGLPSTEALDSRWEAVVHPDDLAGMAEAWRTALSAGETYTVEARIRGQDGHYRWFLNRAVPLRDAAGRILRWFGSSTDIEDARRAEREIRRSEERFRSLVGATSAIVWTTPASGEMTGEQPSWAAFTGQTPQDYQGLGWLDAVHPGDRAHTVAAWRNALRHHEIYEAEHRVRRDDGEWHHMLARAVPILTMDGSIREWVGLHMDVTEMRRTERALRESQERLQAALLASRTGTFRWDIRDNLFEMDEGFSRLVGLPSGRPGSIESAVTAFVHPEDRDRIAAEVARILTEGGEVDIEYRVIRADDRAVRWISGKGRTTSGPDGRPQHMIGAAVDITERRRFEEELVSAKEAAEEANRAKSQFIANMSHELRTPLSAVIGYTELLEEEVEDLRAEGAENLLDDIRKIRSNARHLLDLISDVLDLSKVEAGKMDVQVEDFDANALVSEVADTVQALLARNANQFALDLAPEGLGQMYSDPVKLRQCLFNLLSNAAKFTERGEVVLSARRLPGEGGADRLEFRVRDTGIGMTEEQLQKLFQRFSQADSSTTRRFGGTGLGLALTKALAHLMGGDIDVESVAGQGTTFTIRLPADLRIETSSGPGPFDQAVPEEGDGPEVLVIDDDAPTRDLLSRFLMREGFRVRTAVDGETGLQAARATRPAAILLDVMMPRMDGWAVLSALKADPEFADVPVIMVSFVQEKNLAFSLGAADYLPKPVDWQRLKRLVEPYRSMDPLGQALVVEHDPGTRDELRRMLEPEGWSVVEAESGEDGLRCLAGTTPQVILLDLQAPEPGGLTFLRELRRHPEWCSIPVVAVADRELTSAEQERLRGQVQRIVQAEDGVPEELALELRRVAAGRAGSPAPKPQPRDRKGDGNG</sequence>
<feature type="domain" description="PAS" evidence="16">
    <location>
        <begin position="62"/>
        <end position="108"/>
    </location>
</feature>
<accession>A0A1G7D0I8</accession>
<evidence type="ECO:0000256" key="3">
    <source>
        <dbReference type="ARBA" id="ARBA00012438"/>
    </source>
</evidence>
<keyword evidence="7" id="KW-0418">Kinase</keyword>
<dbReference type="GO" id="GO:0009927">
    <property type="term" value="F:histidine phosphotransfer kinase activity"/>
    <property type="evidence" value="ECO:0007669"/>
    <property type="project" value="TreeGrafter"/>
</dbReference>
<dbReference type="Gene3D" id="3.30.565.10">
    <property type="entry name" value="Histidine kinase-like ATPase, C-terminal domain"/>
    <property type="match status" value="1"/>
</dbReference>
<dbReference type="InterPro" id="IPR000700">
    <property type="entry name" value="PAS-assoc_C"/>
</dbReference>
<dbReference type="Gene3D" id="3.30.450.20">
    <property type="entry name" value="PAS domain"/>
    <property type="match status" value="4"/>
</dbReference>
<gene>
    <name evidence="18" type="ORF">SAMN04487779_103819</name>
</gene>
<dbReference type="InterPro" id="IPR035965">
    <property type="entry name" value="PAS-like_dom_sf"/>
</dbReference>
<dbReference type="InterPro" id="IPR003594">
    <property type="entry name" value="HATPase_dom"/>
</dbReference>
<keyword evidence="11" id="KW-0131">Cell cycle</keyword>
<evidence type="ECO:0000256" key="5">
    <source>
        <dbReference type="ARBA" id="ARBA00022679"/>
    </source>
</evidence>
<dbReference type="GO" id="GO:0006355">
    <property type="term" value="P:regulation of DNA-templated transcription"/>
    <property type="evidence" value="ECO:0007669"/>
    <property type="project" value="InterPro"/>
</dbReference>
<dbReference type="Pfam" id="PF13185">
    <property type="entry name" value="GAF_2"/>
    <property type="match status" value="1"/>
</dbReference>
<dbReference type="PROSITE" id="PS50109">
    <property type="entry name" value="HIS_KIN"/>
    <property type="match status" value="1"/>
</dbReference>
<dbReference type="InterPro" id="IPR036097">
    <property type="entry name" value="HisK_dim/P_sf"/>
</dbReference>